<dbReference type="InterPro" id="IPR038731">
    <property type="entry name" value="RgtA/B/C-like"/>
</dbReference>
<feature type="transmembrane region" description="Helical" evidence="1">
    <location>
        <begin position="85"/>
        <end position="104"/>
    </location>
</feature>
<protein>
    <recommendedName>
        <fullName evidence="1">Polyprenol-phosphate-mannose--protein mannosyltransferase</fullName>
        <ecNumber evidence="1">2.4.1.-</ecNumber>
    </recommendedName>
</protein>
<keyword evidence="1" id="KW-1003">Cell membrane</keyword>
<comment type="caution">
    <text evidence="4">The sequence shown here is derived from an EMBL/GenBank/DDBJ whole genome shotgun (WGS) entry which is preliminary data.</text>
</comment>
<dbReference type="GO" id="GO:0005886">
    <property type="term" value="C:plasma membrane"/>
    <property type="evidence" value="ECO:0007669"/>
    <property type="project" value="UniProtKB-SubCell"/>
</dbReference>
<feature type="transmembrane region" description="Helical" evidence="1">
    <location>
        <begin position="307"/>
        <end position="324"/>
    </location>
</feature>
<dbReference type="RefSeq" id="WP_160589789.1">
    <property type="nucleotide sequence ID" value="NZ_BAAAFP010000002.1"/>
</dbReference>
<dbReference type="Pfam" id="PF13231">
    <property type="entry name" value="PMT_2"/>
    <property type="match status" value="1"/>
</dbReference>
<comment type="subcellular location">
    <subcellularLocation>
        <location evidence="1">Cell membrane</location>
    </subcellularLocation>
</comment>
<comment type="function">
    <text evidence="1">Protein O-mannosyltransferase that catalyzes the transfer of a single mannose residue from a polyprenol phospho-mannosyl lipidic donor to the hydroxyl group of selected serine and threonine residues in acceptor proteins.</text>
</comment>
<feature type="transmembrane region" description="Helical" evidence="1">
    <location>
        <begin position="134"/>
        <end position="153"/>
    </location>
</feature>
<dbReference type="AlphaFoldDB" id="A0A844ZH75"/>
<dbReference type="InterPro" id="IPR032421">
    <property type="entry name" value="PMT_4TMC"/>
</dbReference>
<comment type="similarity">
    <text evidence="1">Belongs to the glycosyltransferase 39 family.</text>
</comment>
<dbReference type="EC" id="2.4.1.-" evidence="1"/>
<gene>
    <name evidence="4" type="ORF">GRI32_03710</name>
</gene>
<feature type="domain" description="Glycosyltransferase RgtA/B/C/D-like" evidence="2">
    <location>
        <begin position="61"/>
        <end position="203"/>
    </location>
</feature>
<dbReference type="Proteomes" id="UP000435243">
    <property type="component" value="Unassembled WGS sequence"/>
</dbReference>
<keyword evidence="5" id="KW-1185">Reference proteome</keyword>
<dbReference type="InterPro" id="IPR027005">
    <property type="entry name" value="PMT-like"/>
</dbReference>
<feature type="transmembrane region" description="Helical" evidence="1">
    <location>
        <begin position="331"/>
        <end position="348"/>
    </location>
</feature>
<proteinExistence type="inferred from homology"/>
<evidence type="ECO:0000259" key="2">
    <source>
        <dbReference type="Pfam" id="PF13231"/>
    </source>
</evidence>
<feature type="transmembrane region" description="Helical" evidence="1">
    <location>
        <begin position="12"/>
        <end position="32"/>
    </location>
</feature>
<keyword evidence="1" id="KW-1133">Transmembrane helix</keyword>
<keyword evidence="1 4" id="KW-0808">Transferase</keyword>
<keyword evidence="1" id="KW-0812">Transmembrane</keyword>
<dbReference type="Pfam" id="PF16192">
    <property type="entry name" value="PMT_4TMC"/>
    <property type="match status" value="1"/>
</dbReference>
<accession>A0A844ZH75</accession>
<dbReference type="OrthoDB" id="9776737at2"/>
<evidence type="ECO:0000256" key="1">
    <source>
        <dbReference type="RuleBase" id="RU367007"/>
    </source>
</evidence>
<name>A0A844ZH75_9SPHN</name>
<feature type="transmembrane region" description="Helical" evidence="1">
    <location>
        <begin position="110"/>
        <end position="127"/>
    </location>
</feature>
<feature type="domain" description="Protein O-mannosyl-transferase C-terminal four TM" evidence="3">
    <location>
        <begin position="252"/>
        <end position="423"/>
    </location>
</feature>
<feature type="transmembrane region" description="Helical" evidence="1">
    <location>
        <begin position="354"/>
        <end position="371"/>
    </location>
</feature>
<evidence type="ECO:0000313" key="4">
    <source>
        <dbReference type="EMBL" id="MXO87841.1"/>
    </source>
</evidence>
<evidence type="ECO:0000313" key="5">
    <source>
        <dbReference type="Proteomes" id="UP000435243"/>
    </source>
</evidence>
<sequence length="424" mass="47112">MSEAPPHPVDPIRWNIALAALFAGLCAVRLTLPSALFFDEVHYLPAVRNLLDLSTATNLEHPPLGKQMIALGVLVFGDNTLGWRIMSLIFGTLAVFAGMRAMWFASATRAASVLTGFFLITGFPLLVQARIAMLDIFMAGFMLLALWMCAGAVREHETARWRLAIAGVALGAAMACKWNAIPLAMMPGLAFIIARTWQAKWHFLTSNRGWPIGGMTLWEAAIWLGLVPLAIYALSYWPFLFYAEVSGNPSGLIALHAQMLDLQTQVLKPHPYQSQWWQWASNWRAIWYLYEQADGAQRGVLLIGNPLSSLLALPALAWCAWAGWKDGRRDCMALALLYAVSLGLWIVAPKPVQFYYHYLLPHCFGMAALALATQRLWQRGERLAPAVIVGGSAALFAWFYPILTAAPLDGEMAFLRWAWLPGWR</sequence>
<evidence type="ECO:0000259" key="3">
    <source>
        <dbReference type="Pfam" id="PF16192"/>
    </source>
</evidence>
<keyword evidence="1" id="KW-0472">Membrane</keyword>
<dbReference type="PANTHER" id="PTHR10050">
    <property type="entry name" value="DOLICHYL-PHOSPHATE-MANNOSE--PROTEIN MANNOSYLTRANSFERASE"/>
    <property type="match status" value="1"/>
</dbReference>
<feature type="transmembrane region" description="Helical" evidence="1">
    <location>
        <begin position="215"/>
        <end position="237"/>
    </location>
</feature>
<dbReference type="UniPathway" id="UPA00378"/>
<reference evidence="4 5" key="1">
    <citation type="submission" date="2019-12" db="EMBL/GenBank/DDBJ databases">
        <title>Genomic-based taxomic classification of the family Erythrobacteraceae.</title>
        <authorList>
            <person name="Xu L."/>
        </authorList>
    </citation>
    <scope>NUCLEOTIDE SEQUENCE [LARGE SCALE GENOMIC DNA]</scope>
    <source>
        <strain evidence="4 5">JCM 16339</strain>
    </source>
</reference>
<feature type="transmembrane region" description="Helical" evidence="1">
    <location>
        <begin position="383"/>
        <end position="403"/>
    </location>
</feature>
<comment type="pathway">
    <text evidence="1">Protein modification; protein glycosylation.</text>
</comment>
<organism evidence="4 5">
    <name type="scientific">Alteraurantiacibacter aestuarii</name>
    <dbReference type="NCBI Taxonomy" id="650004"/>
    <lineage>
        <taxon>Bacteria</taxon>
        <taxon>Pseudomonadati</taxon>
        <taxon>Pseudomonadota</taxon>
        <taxon>Alphaproteobacteria</taxon>
        <taxon>Sphingomonadales</taxon>
        <taxon>Erythrobacteraceae</taxon>
        <taxon>Alteraurantiacibacter</taxon>
    </lineage>
</organism>
<dbReference type="EMBL" id="WTYY01000002">
    <property type="protein sequence ID" value="MXO87841.1"/>
    <property type="molecule type" value="Genomic_DNA"/>
</dbReference>
<dbReference type="GO" id="GO:0004169">
    <property type="term" value="F:dolichyl-phosphate-mannose-protein mannosyltransferase activity"/>
    <property type="evidence" value="ECO:0007669"/>
    <property type="project" value="UniProtKB-UniRule"/>
</dbReference>
<keyword evidence="1" id="KW-0328">Glycosyltransferase</keyword>